<dbReference type="InterPro" id="IPR040321">
    <property type="entry name" value="SCD2-like"/>
</dbReference>
<feature type="compositionally biased region" description="Low complexity" evidence="2">
    <location>
        <begin position="52"/>
        <end position="70"/>
    </location>
</feature>
<evidence type="ECO:0000313" key="3">
    <source>
        <dbReference type="EMBL" id="WOL15730.1"/>
    </source>
</evidence>
<feature type="coiled-coil region" evidence="1">
    <location>
        <begin position="209"/>
        <end position="236"/>
    </location>
</feature>
<dbReference type="AlphaFoldDB" id="A0AAQ3KW32"/>
<feature type="region of interest" description="Disordered" evidence="2">
    <location>
        <begin position="1"/>
        <end position="168"/>
    </location>
</feature>
<reference evidence="3 4" key="1">
    <citation type="submission" date="2023-10" db="EMBL/GenBank/DDBJ databases">
        <title>Chromosome-scale genome assembly provides insights into flower coloration mechanisms of Canna indica.</title>
        <authorList>
            <person name="Li C."/>
        </authorList>
    </citation>
    <scope>NUCLEOTIDE SEQUENCE [LARGE SCALE GENOMIC DNA]</scope>
    <source>
        <tissue evidence="3">Flower</tissue>
    </source>
</reference>
<dbReference type="PANTHER" id="PTHR31762">
    <property type="entry name" value="FAS-BINDING FACTOR-LIKE PROTEIN"/>
    <property type="match status" value="1"/>
</dbReference>
<feature type="compositionally biased region" description="Acidic residues" evidence="2">
    <location>
        <begin position="77"/>
        <end position="89"/>
    </location>
</feature>
<keyword evidence="4" id="KW-1185">Reference proteome</keyword>
<dbReference type="EMBL" id="CP136897">
    <property type="protein sequence ID" value="WOL15730.1"/>
    <property type="molecule type" value="Genomic_DNA"/>
</dbReference>
<organism evidence="3 4">
    <name type="scientific">Canna indica</name>
    <name type="common">Indian-shot</name>
    <dbReference type="NCBI Taxonomy" id="4628"/>
    <lineage>
        <taxon>Eukaryota</taxon>
        <taxon>Viridiplantae</taxon>
        <taxon>Streptophyta</taxon>
        <taxon>Embryophyta</taxon>
        <taxon>Tracheophyta</taxon>
        <taxon>Spermatophyta</taxon>
        <taxon>Magnoliopsida</taxon>
        <taxon>Liliopsida</taxon>
        <taxon>Zingiberales</taxon>
        <taxon>Cannaceae</taxon>
        <taxon>Canna</taxon>
    </lineage>
</organism>
<feature type="compositionally biased region" description="Polar residues" evidence="2">
    <location>
        <begin position="142"/>
        <end position="168"/>
    </location>
</feature>
<dbReference type="GO" id="GO:0000911">
    <property type="term" value="P:cytokinesis by cell plate formation"/>
    <property type="evidence" value="ECO:0007669"/>
    <property type="project" value="InterPro"/>
</dbReference>
<gene>
    <name evidence="3" type="ORF">Cni_G24511</name>
</gene>
<keyword evidence="1" id="KW-0175">Coiled coil</keyword>
<evidence type="ECO:0000313" key="4">
    <source>
        <dbReference type="Proteomes" id="UP001327560"/>
    </source>
</evidence>
<evidence type="ECO:0000256" key="2">
    <source>
        <dbReference type="SAM" id="MobiDB-lite"/>
    </source>
</evidence>
<sequence>MERLRAGSPVYTRQKSISSSSGAPQSPTGMSPVHPQHLHNRHARSGSTGVGAFRRAQNNAARAAAQRLARVMASQHDEDDDDEEDEDELSGPPIDLLSTPRRGARSQSPAINRFLADQSPARPSAAKPAVATKPITMIPPIRSTQKPLTTTVGSDSLSSGQRSETTTPMAVRRDKMVSVDLGSLSVRQHSSVRSYSRLQDEIDVPQDENENNREKLRLAEEKCDEADLKAGRAEKQVLISKNLVSTGLFRVLISRLFFQAAAKAAAQTNNAKRDTTMLRWEGKTTREEATSVPEHRYEAESEIRSLRTMAHKMMLSQELMEEVVLKRCWLARYWKLCVDYGIYADIAETKYEYWSSFSPLPLEVVLSAGQKARDEHSSDNTDLEEDKMVRNANDMSGEGNIESMLLVEKGLRELSSLKVEEAVLITMAQHRRENTKSGQLVDGQNPAEAFELSQEESEEVLFKQAWLTYLWRRAKNHGLEEDIADERLEFWIEQSNHSPTSHDAIEVERGLVELRKLGIEWQLWEVCHHRHQEI</sequence>
<protein>
    <submittedName>
        <fullName evidence="3">Coiled-coil domain-containing protein</fullName>
    </submittedName>
</protein>
<evidence type="ECO:0000256" key="1">
    <source>
        <dbReference type="SAM" id="Coils"/>
    </source>
</evidence>
<proteinExistence type="predicted"/>
<accession>A0AAQ3KW32</accession>
<dbReference type="Proteomes" id="UP001327560">
    <property type="component" value="Chromosome 8"/>
</dbReference>
<name>A0AAQ3KW32_9LILI</name>
<dbReference type="PANTHER" id="PTHR31762:SF17">
    <property type="entry name" value="COILED-COIL DOMAIN-CONTAINING PROTEIN SCD2"/>
    <property type="match status" value="1"/>
</dbReference>